<name>A0A9Q0BS29_9MUSC</name>
<evidence type="ECO:0000313" key="2">
    <source>
        <dbReference type="EMBL" id="KAI8042096.1"/>
    </source>
</evidence>
<dbReference type="Pfam" id="PF05225">
    <property type="entry name" value="HTH_psq"/>
    <property type="match status" value="1"/>
</dbReference>
<evidence type="ECO:0000313" key="3">
    <source>
        <dbReference type="Proteomes" id="UP001059596"/>
    </source>
</evidence>
<feature type="non-terminal residue" evidence="2">
    <location>
        <position position="169"/>
    </location>
</feature>
<proteinExistence type="predicted"/>
<accession>A0A9Q0BS29</accession>
<evidence type="ECO:0000259" key="1">
    <source>
        <dbReference type="Pfam" id="PF05225"/>
    </source>
</evidence>
<dbReference type="EMBL" id="JAMKOV010000002">
    <property type="protein sequence ID" value="KAI8042096.1"/>
    <property type="molecule type" value="Genomic_DNA"/>
</dbReference>
<keyword evidence="3" id="KW-1185">Reference proteome</keyword>
<gene>
    <name evidence="2" type="ORF">M5D96_003398</name>
</gene>
<dbReference type="AlphaFoldDB" id="A0A9Q0BS29"/>
<dbReference type="Gene3D" id="1.10.10.60">
    <property type="entry name" value="Homeodomain-like"/>
    <property type="match status" value="1"/>
</dbReference>
<reference evidence="2" key="1">
    <citation type="journal article" date="2023" name="Genome Biol. Evol.">
        <title>Long-read-based Genome Assembly of Drosophila gunungcola Reveals Fewer Chemosensory Genes in Flower-breeding Species.</title>
        <authorList>
            <person name="Negi A."/>
            <person name="Liao B.Y."/>
            <person name="Yeh S.D."/>
        </authorList>
    </citation>
    <scope>NUCLEOTIDE SEQUENCE</scope>
    <source>
        <strain evidence="2">Sukarami</strain>
    </source>
</reference>
<organism evidence="2 3">
    <name type="scientific">Drosophila gunungcola</name>
    <name type="common">fruit fly</name>
    <dbReference type="NCBI Taxonomy" id="103775"/>
    <lineage>
        <taxon>Eukaryota</taxon>
        <taxon>Metazoa</taxon>
        <taxon>Ecdysozoa</taxon>
        <taxon>Arthropoda</taxon>
        <taxon>Hexapoda</taxon>
        <taxon>Insecta</taxon>
        <taxon>Pterygota</taxon>
        <taxon>Neoptera</taxon>
        <taxon>Endopterygota</taxon>
        <taxon>Diptera</taxon>
        <taxon>Brachycera</taxon>
        <taxon>Muscomorpha</taxon>
        <taxon>Ephydroidea</taxon>
        <taxon>Drosophilidae</taxon>
        <taxon>Drosophila</taxon>
        <taxon>Sophophora</taxon>
    </lineage>
</organism>
<protein>
    <recommendedName>
        <fullName evidence="1">HTH psq-type domain-containing protein</fullName>
    </recommendedName>
</protein>
<comment type="caution">
    <text evidence="2">The sequence shown here is derived from an EMBL/GenBank/DDBJ whole genome shotgun (WGS) entry which is preliminary data.</text>
</comment>
<dbReference type="InterPro" id="IPR007889">
    <property type="entry name" value="HTH_Psq"/>
</dbReference>
<sequence>RKTPKRDPAVLRAAVAAMKSGTSLRAASSIFEIPRSTLLLHRRNNESIIPDDPETPEVDINNVEISPIGYKTVFTQDQESVLEQFLKVANDHFGLTSKQARSLAYQYVKHINVVAPFSWHRDEMAGLEWFRSFKARHPKLNLTKPEGTNSDAMNVAEFFTNYFSVVKAE</sequence>
<dbReference type="Proteomes" id="UP001059596">
    <property type="component" value="Unassembled WGS sequence"/>
</dbReference>
<feature type="domain" description="HTH psq-type" evidence="1">
    <location>
        <begin position="9"/>
        <end position="43"/>
    </location>
</feature>
<dbReference type="GO" id="GO:0003677">
    <property type="term" value="F:DNA binding"/>
    <property type="evidence" value="ECO:0007669"/>
    <property type="project" value="InterPro"/>
</dbReference>